<name>A0ACB9KI56_BAUVA</name>
<dbReference type="EMBL" id="CM039439">
    <property type="protein sequence ID" value="KAI4296863.1"/>
    <property type="molecule type" value="Genomic_DNA"/>
</dbReference>
<keyword evidence="2" id="KW-1185">Reference proteome</keyword>
<gene>
    <name evidence="1" type="ORF">L6164_036783</name>
</gene>
<sequence length="442" mass="47309">MCSNTSSSSGGGCNGGNGNGGVWSSSGLKIKQQKRPKVPKRGPGVAELEKIIREQNGEGFSSPCFSNYQNQTNPCNTLSLKPHPPPPPPPPSPPSMTMTPRRVAVPASHSISLPSHVPLAPKFDHLSPSTPPNMASLYGNGGGYGSALGRSNSGSGLVLPEQPCFPMSLSSCRSSIDGLDASQSDSGNSSRNLSSESNPLWSYPPLIPKRHNAQCPPPMMNQFLGSGTPAPPSPTSLPAVLHNNVEPPSNQSSYYNNTGRPASEEQKIVGMKRPHPLSMSLDNSLVPPSQFQYSPNLPPYNRPHQSSPNDSFTSNESYCRDAARWGSTLELNGKRFNYDNGGSSHASFPTLGAPSVPSPPMHMFQGEFSKCNVLPYQVPENLQSRMEDPYQRLELSNGGSDHKPFYSFLEVKEQLGKKDAALGSNHKDCEAGSDGIDLSLKL</sequence>
<organism evidence="1 2">
    <name type="scientific">Bauhinia variegata</name>
    <name type="common">Purple orchid tree</name>
    <name type="synonym">Phanera variegata</name>
    <dbReference type="NCBI Taxonomy" id="167791"/>
    <lineage>
        <taxon>Eukaryota</taxon>
        <taxon>Viridiplantae</taxon>
        <taxon>Streptophyta</taxon>
        <taxon>Embryophyta</taxon>
        <taxon>Tracheophyta</taxon>
        <taxon>Spermatophyta</taxon>
        <taxon>Magnoliopsida</taxon>
        <taxon>eudicotyledons</taxon>
        <taxon>Gunneridae</taxon>
        <taxon>Pentapetalae</taxon>
        <taxon>rosids</taxon>
        <taxon>fabids</taxon>
        <taxon>Fabales</taxon>
        <taxon>Fabaceae</taxon>
        <taxon>Cercidoideae</taxon>
        <taxon>Cercideae</taxon>
        <taxon>Bauhiniinae</taxon>
        <taxon>Bauhinia</taxon>
    </lineage>
</organism>
<reference evidence="1 2" key="1">
    <citation type="journal article" date="2022" name="DNA Res.">
        <title>Chromosomal-level genome assembly of the orchid tree Bauhinia variegata (Leguminosae; Cercidoideae) supports the allotetraploid origin hypothesis of Bauhinia.</title>
        <authorList>
            <person name="Zhong Y."/>
            <person name="Chen Y."/>
            <person name="Zheng D."/>
            <person name="Pang J."/>
            <person name="Liu Y."/>
            <person name="Luo S."/>
            <person name="Meng S."/>
            <person name="Qian L."/>
            <person name="Wei D."/>
            <person name="Dai S."/>
            <person name="Zhou R."/>
        </authorList>
    </citation>
    <scope>NUCLEOTIDE SEQUENCE [LARGE SCALE GENOMIC DNA]</scope>
    <source>
        <tissue evidence="1">Leaf</tissue>
    </source>
</reference>
<evidence type="ECO:0000313" key="1">
    <source>
        <dbReference type="EMBL" id="KAI4296863.1"/>
    </source>
</evidence>
<proteinExistence type="predicted"/>
<comment type="caution">
    <text evidence="1">The sequence shown here is derived from an EMBL/GenBank/DDBJ whole genome shotgun (WGS) entry which is preliminary data.</text>
</comment>
<protein>
    <submittedName>
        <fullName evidence="1">Uncharacterized protein</fullName>
    </submittedName>
</protein>
<dbReference type="Proteomes" id="UP000828941">
    <property type="component" value="Chromosome 14"/>
</dbReference>
<accession>A0ACB9KI56</accession>
<evidence type="ECO:0000313" key="2">
    <source>
        <dbReference type="Proteomes" id="UP000828941"/>
    </source>
</evidence>